<feature type="transmembrane region" description="Helical" evidence="1">
    <location>
        <begin position="164"/>
        <end position="182"/>
    </location>
</feature>
<dbReference type="Pfam" id="PF22564">
    <property type="entry name" value="HAAS"/>
    <property type="match status" value="1"/>
</dbReference>
<name>A0ABT7UPM1_9FIRM</name>
<protein>
    <submittedName>
        <fullName evidence="2">DUF1700 domain-containing protein</fullName>
    </submittedName>
</protein>
<comment type="caution">
    <text evidence="2">The sequence shown here is derived from an EMBL/GenBank/DDBJ whole genome shotgun (WGS) entry which is preliminary data.</text>
</comment>
<dbReference type="EMBL" id="JAUDCL010000008">
    <property type="protein sequence ID" value="MDM8200834.1"/>
    <property type="molecule type" value="Genomic_DNA"/>
</dbReference>
<gene>
    <name evidence="2" type="ORF">QUW08_05935</name>
</gene>
<proteinExistence type="predicted"/>
<keyword evidence="1" id="KW-0472">Membrane</keyword>
<dbReference type="Proteomes" id="UP001529380">
    <property type="component" value="Unassembled WGS sequence"/>
</dbReference>
<sequence length="229" mass="24282">MTKQEFLQRLNRLLADVTQEEREEALRYYEEYFDEAGPEQEQAVLAELGSPEKVAAIIKANVPGSRIPPRYQTPGAGQAAGAAAGAAQYANPPQYPGAAQKNDNRTLFWVVVVAAAILLSPLWLSVLGTVLGILAAVAITGAALAFSGAAMVVAGIVVVGKGFLTIWTGVGTALLVAGLGVLDVALGFALLGIGLALLWLLVWLWRMAVRGWYWAKGKLAQNKARGNEQ</sequence>
<evidence type="ECO:0000313" key="2">
    <source>
        <dbReference type="EMBL" id="MDM8200834.1"/>
    </source>
</evidence>
<organism evidence="2 3">
    <name type="scientific">Allofournierella massiliensis</name>
    <dbReference type="NCBI Taxonomy" id="1650663"/>
    <lineage>
        <taxon>Bacteria</taxon>
        <taxon>Bacillati</taxon>
        <taxon>Bacillota</taxon>
        <taxon>Clostridia</taxon>
        <taxon>Eubacteriales</taxon>
        <taxon>Oscillospiraceae</taxon>
        <taxon>Allofournierella</taxon>
    </lineage>
</organism>
<evidence type="ECO:0000313" key="3">
    <source>
        <dbReference type="Proteomes" id="UP001529380"/>
    </source>
</evidence>
<feature type="transmembrane region" description="Helical" evidence="1">
    <location>
        <begin position="130"/>
        <end position="157"/>
    </location>
</feature>
<evidence type="ECO:0000256" key="1">
    <source>
        <dbReference type="SAM" id="Phobius"/>
    </source>
</evidence>
<keyword evidence="1" id="KW-0812">Transmembrane</keyword>
<keyword evidence="1" id="KW-1133">Transmembrane helix</keyword>
<feature type="transmembrane region" description="Helical" evidence="1">
    <location>
        <begin position="106"/>
        <end position="124"/>
    </location>
</feature>
<reference evidence="2 3" key="1">
    <citation type="submission" date="2023-06" db="EMBL/GenBank/DDBJ databases">
        <title>Identification and characterization of horizontal gene transfer across gut microbiota members of farm animals based on homology search.</title>
        <authorList>
            <person name="Schwarzerova J."/>
            <person name="Nykrynova M."/>
            <person name="Jureckova K."/>
            <person name="Cejkova D."/>
            <person name="Rychlik I."/>
        </authorList>
    </citation>
    <scope>NUCLEOTIDE SEQUENCE [LARGE SCALE GENOMIC DNA]</scope>
    <source>
        <strain evidence="2 3">ET340</strain>
    </source>
</reference>
<dbReference type="RefSeq" id="WP_289599522.1">
    <property type="nucleotide sequence ID" value="NZ_JAUDCL010000008.1"/>
</dbReference>
<keyword evidence="3" id="KW-1185">Reference proteome</keyword>
<feature type="transmembrane region" description="Helical" evidence="1">
    <location>
        <begin position="188"/>
        <end position="209"/>
    </location>
</feature>
<accession>A0ABT7UPM1</accession>